<dbReference type="PANTHER" id="PTHR43091">
    <property type="entry name" value="3-OXOACYL-[ACYL-CARRIER-PROTEIN] SYNTHASE"/>
    <property type="match status" value="1"/>
</dbReference>
<keyword evidence="7 9" id="KW-0511">Multifunctional enzyme</keyword>
<comment type="subunit">
    <text evidence="9">Homodimer.</text>
</comment>
<evidence type="ECO:0000256" key="9">
    <source>
        <dbReference type="HAMAP-Rule" id="MF_01815"/>
    </source>
</evidence>
<dbReference type="InterPro" id="IPR004655">
    <property type="entry name" value="FabH"/>
</dbReference>
<comment type="subcellular location">
    <subcellularLocation>
        <location evidence="9">Cytoplasm</location>
    </subcellularLocation>
</comment>
<keyword evidence="8 9" id="KW-0012">Acyltransferase</keyword>
<comment type="catalytic activity">
    <reaction evidence="9">
        <text>malonyl-[ACP] + acetyl-CoA + H(+) = 3-oxobutanoyl-[ACP] + CO2 + CoA</text>
        <dbReference type="Rhea" id="RHEA:12080"/>
        <dbReference type="Rhea" id="RHEA-COMP:9623"/>
        <dbReference type="Rhea" id="RHEA-COMP:9625"/>
        <dbReference type="ChEBI" id="CHEBI:15378"/>
        <dbReference type="ChEBI" id="CHEBI:16526"/>
        <dbReference type="ChEBI" id="CHEBI:57287"/>
        <dbReference type="ChEBI" id="CHEBI:57288"/>
        <dbReference type="ChEBI" id="CHEBI:78449"/>
        <dbReference type="ChEBI" id="CHEBI:78450"/>
        <dbReference type="EC" id="2.3.1.180"/>
    </reaction>
</comment>
<dbReference type="Gene3D" id="3.40.47.10">
    <property type="match status" value="1"/>
</dbReference>
<dbReference type="SUPFAM" id="SSF53901">
    <property type="entry name" value="Thiolase-like"/>
    <property type="match status" value="1"/>
</dbReference>
<evidence type="ECO:0000256" key="5">
    <source>
        <dbReference type="ARBA" id="ARBA00023098"/>
    </source>
</evidence>
<dbReference type="CDD" id="cd00830">
    <property type="entry name" value="KAS_III"/>
    <property type="match status" value="1"/>
</dbReference>
<comment type="caution">
    <text evidence="12">The sequence shown here is derived from an EMBL/GenBank/DDBJ whole genome shotgun (WGS) entry which is preliminary data.</text>
</comment>
<evidence type="ECO:0000256" key="6">
    <source>
        <dbReference type="ARBA" id="ARBA00023160"/>
    </source>
</evidence>
<feature type="active site" evidence="9">
    <location>
        <position position="111"/>
    </location>
</feature>
<comment type="similarity">
    <text evidence="1 9">Belongs to the thiolase-like superfamily. FabH family.</text>
</comment>
<keyword evidence="6 9" id="KW-0275">Fatty acid biosynthesis</keyword>
<dbReference type="EMBL" id="JAFLVX010000006">
    <property type="protein sequence ID" value="MBO0475793.1"/>
    <property type="molecule type" value="Genomic_DNA"/>
</dbReference>
<reference evidence="12 13" key="1">
    <citation type="submission" date="2021-03" db="EMBL/GenBank/DDBJ databases">
        <title>Enterococcal diversity collection.</title>
        <authorList>
            <person name="Gilmore M.S."/>
            <person name="Schwartzman J."/>
            <person name="Van Tyne D."/>
            <person name="Martin M."/>
            <person name="Earl A.M."/>
            <person name="Manson A.L."/>
            <person name="Straub T."/>
            <person name="Salamzade R."/>
            <person name="Saavedra J."/>
            <person name="Lebreton F."/>
            <person name="Prichula J."/>
            <person name="Schaufler K."/>
            <person name="Gaca A."/>
            <person name="Sgardioli B."/>
            <person name="Wagenaar J."/>
            <person name="Strong T."/>
        </authorList>
    </citation>
    <scope>NUCLEOTIDE SEQUENCE [LARGE SCALE GENOMIC DNA]</scope>
    <source>
        <strain evidence="12 13">DIV0080</strain>
    </source>
</reference>
<dbReference type="NCBIfam" id="TIGR00747">
    <property type="entry name" value="fabH"/>
    <property type="match status" value="1"/>
</dbReference>
<dbReference type="PANTHER" id="PTHR43091:SF1">
    <property type="entry name" value="BETA-KETOACYL-[ACYL-CARRIER-PROTEIN] SYNTHASE III, CHLOROPLASTIC"/>
    <property type="match status" value="1"/>
</dbReference>
<comment type="pathway">
    <text evidence="9">Lipid metabolism; fatty acid biosynthesis.</text>
</comment>
<evidence type="ECO:0000259" key="10">
    <source>
        <dbReference type="Pfam" id="PF08541"/>
    </source>
</evidence>
<name>A0ABS3HPX8_9ENTE</name>
<accession>A0ABS3HPX8</accession>
<evidence type="ECO:0000256" key="8">
    <source>
        <dbReference type="ARBA" id="ARBA00023315"/>
    </source>
</evidence>
<keyword evidence="5 9" id="KW-0443">Lipid metabolism</keyword>
<dbReference type="Pfam" id="PF08541">
    <property type="entry name" value="ACP_syn_III_C"/>
    <property type="match status" value="1"/>
</dbReference>
<dbReference type="RefSeq" id="WP_206964573.1">
    <property type="nucleotide sequence ID" value="NZ_JAFLVX010000006.1"/>
</dbReference>
<feature type="region of interest" description="ACP-binding" evidence="9">
    <location>
        <begin position="251"/>
        <end position="255"/>
    </location>
</feature>
<keyword evidence="4 9" id="KW-0276">Fatty acid metabolism</keyword>
<dbReference type="InterPro" id="IPR016039">
    <property type="entry name" value="Thiolase-like"/>
</dbReference>
<feature type="active site" evidence="9">
    <location>
        <position position="280"/>
    </location>
</feature>
<dbReference type="Proteomes" id="UP000664857">
    <property type="component" value="Unassembled WGS sequence"/>
</dbReference>
<dbReference type="InterPro" id="IPR013751">
    <property type="entry name" value="ACP_syn_III_N"/>
</dbReference>
<dbReference type="InterPro" id="IPR013747">
    <property type="entry name" value="ACP_syn_III_C"/>
</dbReference>
<proteinExistence type="inferred from homology"/>
<dbReference type="EC" id="2.3.1.180" evidence="9"/>
<evidence type="ECO:0000259" key="11">
    <source>
        <dbReference type="Pfam" id="PF08545"/>
    </source>
</evidence>
<evidence type="ECO:0000313" key="13">
    <source>
        <dbReference type="Proteomes" id="UP000664857"/>
    </source>
</evidence>
<keyword evidence="9" id="KW-0963">Cytoplasm</keyword>
<keyword evidence="2 9" id="KW-0444">Lipid biosynthesis</keyword>
<sequence length="325" mass="35619">MQLYPQVTKVAKYLPDNIVTNDDLAEVTDTSDEWISSRTGIRERRISIKETTSDLATEVAKQLIQDLDVLSIDFILVATMTADYATPSTACLVQSNIGASNAFCLDINAACSGFVFAMSTAEKFLSSGHYKRGLVIGAETMSTMLNWEDRGTAVLFGDGAAGVLLENTAKEKRFIDELIQSDGNRSMALFGKENVDGNPFKAADHRVSTGMQMDGKKIFDFALRDVSKNMMTLLDRNEEFKDSLDYVLAHQANIRILEAISKKTKLPMASFLHNVSNYGNTSAASVPLLLAEKVEDGTLRLQSNQKIMLTGYGAGLTWGSILIKL</sequence>
<protein>
    <recommendedName>
        <fullName evidence="9">Beta-ketoacyl-[acyl-carrier-protein] synthase III</fullName>
        <shortName evidence="9">Beta-ketoacyl-ACP synthase III</shortName>
        <shortName evidence="9">KAS III</shortName>
        <ecNumber evidence="9">2.3.1.180</ecNumber>
    </recommendedName>
    <alternativeName>
        <fullName evidence="9">3-oxoacyl-[acyl-carrier-protein] synthase 3</fullName>
    </alternativeName>
    <alternativeName>
        <fullName evidence="9">3-oxoacyl-[acyl-carrier-protein] synthase III</fullName>
    </alternativeName>
</protein>
<dbReference type="HAMAP" id="MF_01815">
    <property type="entry name" value="FabH"/>
    <property type="match status" value="1"/>
</dbReference>
<evidence type="ECO:0000256" key="2">
    <source>
        <dbReference type="ARBA" id="ARBA00022516"/>
    </source>
</evidence>
<evidence type="ECO:0000256" key="7">
    <source>
        <dbReference type="ARBA" id="ARBA00023268"/>
    </source>
</evidence>
<keyword evidence="13" id="KW-1185">Reference proteome</keyword>
<evidence type="ECO:0000256" key="3">
    <source>
        <dbReference type="ARBA" id="ARBA00022679"/>
    </source>
</evidence>
<evidence type="ECO:0000313" key="12">
    <source>
        <dbReference type="EMBL" id="MBO0475793.1"/>
    </source>
</evidence>
<dbReference type="Pfam" id="PF08545">
    <property type="entry name" value="ACP_syn_III"/>
    <property type="match status" value="1"/>
</dbReference>
<organism evidence="12 13">
    <name type="scientific">Candidatus Vagococcus giribetii</name>
    <dbReference type="NCBI Taxonomy" id="2230876"/>
    <lineage>
        <taxon>Bacteria</taxon>
        <taxon>Bacillati</taxon>
        <taxon>Bacillota</taxon>
        <taxon>Bacilli</taxon>
        <taxon>Lactobacillales</taxon>
        <taxon>Enterococcaceae</taxon>
        <taxon>Vagococcus</taxon>
    </lineage>
</organism>
<feature type="domain" description="Beta-ketoacyl-[acyl-carrier-protein] synthase III C-terminal" evidence="10">
    <location>
        <begin position="236"/>
        <end position="324"/>
    </location>
</feature>
<comment type="function">
    <text evidence="9">Catalyzes the condensation reaction of fatty acid synthesis by the addition to an acyl acceptor of two carbons from malonyl-ACP. Catalyzes the first condensation reaction which initiates fatty acid synthesis and may therefore play a role in governing the total rate of fatty acid production. Possesses both acetoacetyl-ACP synthase and acetyl transacylase activities. Its substrate specificity determines the biosynthesis of branched-chain and/or straight-chain of fatty acids.</text>
</comment>
<evidence type="ECO:0000256" key="4">
    <source>
        <dbReference type="ARBA" id="ARBA00022832"/>
    </source>
</evidence>
<gene>
    <name evidence="9" type="primary">fabH</name>
    <name evidence="12" type="ORF">DOK76_01845</name>
</gene>
<comment type="domain">
    <text evidence="9">The last Arg residue of the ACP-binding site is essential for the weak association between ACP/AcpP and FabH.</text>
</comment>
<feature type="active site" evidence="9">
    <location>
        <position position="250"/>
    </location>
</feature>
<keyword evidence="3 9" id="KW-0808">Transferase</keyword>
<feature type="domain" description="Beta-ketoacyl-[acyl-carrier-protein] synthase III N-terminal" evidence="11">
    <location>
        <begin position="105"/>
        <end position="183"/>
    </location>
</feature>
<evidence type="ECO:0000256" key="1">
    <source>
        <dbReference type="ARBA" id="ARBA00008642"/>
    </source>
</evidence>
<dbReference type="NCBIfam" id="NF006829">
    <property type="entry name" value="PRK09352.1"/>
    <property type="match status" value="1"/>
</dbReference>